<dbReference type="InterPro" id="IPR052043">
    <property type="entry name" value="PolySaccharide_Degr_Enz"/>
</dbReference>
<evidence type="ECO:0000256" key="1">
    <source>
        <dbReference type="ARBA" id="ARBA00022801"/>
    </source>
</evidence>
<organism evidence="2 3">
    <name type="scientific">Termitidicoccus mucosus</name>
    <dbReference type="NCBI Taxonomy" id="1184151"/>
    <lineage>
        <taxon>Bacteria</taxon>
        <taxon>Pseudomonadati</taxon>
        <taxon>Verrucomicrobiota</taxon>
        <taxon>Opitutia</taxon>
        <taxon>Opitutales</taxon>
        <taxon>Opitutaceae</taxon>
        <taxon>Termitidicoccus</taxon>
    </lineage>
</organism>
<gene>
    <name evidence="2" type="ORF">AW736_10825</name>
</gene>
<name>A0A178IIU1_9BACT</name>
<dbReference type="EMBL" id="LRRQ01000076">
    <property type="protein sequence ID" value="OAM89812.1"/>
    <property type="molecule type" value="Genomic_DNA"/>
</dbReference>
<dbReference type="InterPro" id="IPR010905">
    <property type="entry name" value="Glyco_hydro_88"/>
</dbReference>
<dbReference type="InterPro" id="IPR032342">
    <property type="entry name" value="DUF4861"/>
</dbReference>
<evidence type="ECO:0000313" key="3">
    <source>
        <dbReference type="Proteomes" id="UP000078486"/>
    </source>
</evidence>
<dbReference type="InterPro" id="IPR012341">
    <property type="entry name" value="6hp_glycosidase-like_sf"/>
</dbReference>
<reference evidence="2 3" key="1">
    <citation type="submission" date="2016-01" db="EMBL/GenBank/DDBJ databases">
        <title>High potential of lignocellulose degradation of a new Verrucomicrobia species.</title>
        <authorList>
            <person name="Wang Y."/>
            <person name="Shi Y."/>
            <person name="Qiu Z."/>
            <person name="Liu S."/>
            <person name="Yang H."/>
        </authorList>
    </citation>
    <scope>NUCLEOTIDE SEQUENCE [LARGE SCALE GENOMIC DNA]</scope>
    <source>
        <strain evidence="2 3">TSB47</strain>
    </source>
</reference>
<dbReference type="Proteomes" id="UP000078486">
    <property type="component" value="Unassembled WGS sequence"/>
</dbReference>
<dbReference type="Pfam" id="PF07470">
    <property type="entry name" value="Glyco_hydro_88"/>
    <property type="match status" value="1"/>
</dbReference>
<dbReference type="InterPro" id="IPR008928">
    <property type="entry name" value="6-hairpin_glycosidase_sf"/>
</dbReference>
<dbReference type="SUPFAM" id="SSF48208">
    <property type="entry name" value="Six-hairpin glycosidases"/>
    <property type="match status" value="1"/>
</dbReference>
<sequence length="1328" mass="147279">MRKPGKQNLQAMKQNKTFPLAALLAAFLLVVGFSAGTVLAGAPAERVLRNQWSDATLKENPTAPLLAQFLERARTLDAPSPSGMDEKDYLRLIAGNVDFFTKLQDENGAIIDPYRKQEFQYSTPCYAFAAAMLVEHAGRADLLAPALRAMDWAVLSLARNKAANNHQDFYPFFLAHALPILARHATAEQAARWKEQLASIDPWTLYRGQPGLSNWNVKALSGEAMLKLAGVRDDTSYIDHSLAAQGRHFQSPWGLYIDWNPSKKIEGVTCYDLFPRTFLAVALEAGWRGVCADQATAMIDRGAITSLFLESPAGEMPSGGRSAHHQWNEALEVATFELYAAKAERGGDRFLAGVYKRAAHLAFASMRRWQRPSGELWIIKNRFEPETQHAFEAYSGHSQYNLMPMALLGIAWQQAQKTAGIPEQITPAELGGFIVNLRPEFPQIIANSGGTYLQINTAPDPHYDVLGLNRVHYVNFNPQLGPSDSVNRKSDRPRYPAGPRKAIAIGLSWKADAGDKWDALANYHRDHVKKVEVEEQAATPGEVRFKIIYEGDFGGVKRVVESYKITPDTIEISGAVDGYNGPLRYVWPVLADDGARQPAIRLEKQAVSVSLDGDTQVFAAPGGSVRVGETRYPFHNGWAREASADFAPGQTPRLVVRPERSSRTATAAGGAISTAVKPAAPPPLARTFARYVPERKGDFAWENDMVAFRAYGPPLKNGAEDSGIDCWFKRVNYPVIDKWYGEARRGKTYHKDHGEGYDPYHVGSSRGCGGLALWHEGRMVLSDVYDRWEMVSSEPDKTVFKLYYSYDLDGRKIDEAKTITIQAGSQLFRVDADFSEAGKPLRGQEIAIGVTTHDGKASATLDPAAGWMGCWETIDGASVGTGVVIAPSRIIRMFEISEARRDSGHAIALAETDDSGRVSYHAGFAWTRAGRIPDAAAWNRYLAGYSASDTATAPGGKTAAVAGLGSQSIRQLLEKVTAFQMRDYDGKIRANWKSGTFFMGITALYEMTKDPRYLNQAIAWAESAKWKVSSHNLHADGICSAQTFLELYSLDRRPERIADIRTKLEDYFGRAEILREELVNPRWKDARRAFTGRNLWWWCDALYMAPPILARMSEISGEPRYRELMHVLYWDTVEFLRDKEEGLFFRDESQFPARRKTPSGGKLFWARGNGWVLAGLVRILEYIPENDPARPRYIKLFQGLAARVAACQQPAGHWCPALTEPAWFPVPETSSTALFCYAFAAGVNRGWLDRAVFQPAAEKAWESLVSHVADDGHLGYAQLVAMAPGPVNAEDFADYAHGAFLLAGCEIHRLRAEEKAPATGRARPYGQK</sequence>
<keyword evidence="1" id="KW-0378">Hydrolase</keyword>
<keyword evidence="3" id="KW-1185">Reference proteome</keyword>
<accession>A0A178IIU1</accession>
<dbReference type="Gene3D" id="1.50.10.10">
    <property type="match status" value="1"/>
</dbReference>
<dbReference type="PANTHER" id="PTHR33886">
    <property type="entry name" value="UNSATURATED RHAMNOGALACTURONAN HYDROLASE (EUROFUNG)"/>
    <property type="match status" value="1"/>
</dbReference>
<evidence type="ECO:0000313" key="2">
    <source>
        <dbReference type="EMBL" id="OAM89812.1"/>
    </source>
</evidence>
<dbReference type="STRING" id="1184151.AW736_10825"/>
<dbReference type="GO" id="GO:0016787">
    <property type="term" value="F:hydrolase activity"/>
    <property type="evidence" value="ECO:0007669"/>
    <property type="project" value="UniProtKB-KW"/>
</dbReference>
<comment type="caution">
    <text evidence="2">The sequence shown here is derived from an EMBL/GenBank/DDBJ whole genome shotgun (WGS) entry which is preliminary data.</text>
</comment>
<protein>
    <submittedName>
        <fullName evidence="2">Uncharacterized protein</fullName>
    </submittedName>
</protein>
<dbReference type="PANTHER" id="PTHR33886:SF8">
    <property type="entry name" value="UNSATURATED RHAMNOGALACTURONAN HYDROLASE (EUROFUNG)"/>
    <property type="match status" value="1"/>
</dbReference>
<dbReference type="Pfam" id="PF16153">
    <property type="entry name" value="DUF4861"/>
    <property type="match status" value="1"/>
</dbReference>
<dbReference type="GO" id="GO:0005975">
    <property type="term" value="P:carbohydrate metabolic process"/>
    <property type="evidence" value="ECO:0007669"/>
    <property type="project" value="InterPro"/>
</dbReference>
<proteinExistence type="predicted"/>